<dbReference type="InterPro" id="IPR011006">
    <property type="entry name" value="CheY-like_superfamily"/>
</dbReference>
<dbReference type="EMBL" id="JBHSNC010000031">
    <property type="protein sequence ID" value="MFC5529861.1"/>
    <property type="molecule type" value="Genomic_DNA"/>
</dbReference>
<accession>A0ABW0QXY3</accession>
<dbReference type="InterPro" id="IPR035965">
    <property type="entry name" value="PAS-like_dom_sf"/>
</dbReference>
<dbReference type="PANTHER" id="PTHR45339:SF1">
    <property type="entry name" value="HYBRID SIGNAL TRANSDUCTION HISTIDINE KINASE J"/>
    <property type="match status" value="1"/>
</dbReference>
<dbReference type="SMART" id="SM00388">
    <property type="entry name" value="HisKA"/>
    <property type="match status" value="1"/>
</dbReference>
<keyword evidence="13 16" id="KW-0472">Membrane</keyword>
<sequence>MLKELMLNFAILSVYLFLVSSWFIRKYQQSPRSLMFRLSAGATFGMLGVILLFFSINVNAHTHLNMRGPALILAAFFGGPVGALFELFVVYVARWFKEGSLDAVQMAIGVTAALGTGIIFSRIKRFSAKWVAGTLFLLNYYYFGLWLAGQIPIDLAKNYIMYQAGYSVLIAGLLYYLIKNHDSKKLIDQAEQEMIYLLRMQPGYTFRFQKRQGKFYYTLIEGQFLKRMGAEPSDFIGKSLEEVTLFSENYKKLLTEHYERAWQGEQFSYEMQLLDMTLLVTLHPVLQDGTVSDVVGTGVDISDVKKRKEADESNMAKSRFLAQMSHEIRTPINAIIGLNYILQHTNLDERQRDYADKSITAAKSLLAIVNDVLDFSKIEAGKVQLEQIEFDLYEVLHNLSNLVSFKAYEKGLKFRFSIHHEVPQMLVGDPIRLQQVLLNVMNNAVKFTSEGELAISVGLESQRQSQASITFSIRDTGIGMSADQIDRLFHEFTQADMTTTRKYGGTGLGLVISQKFVEMMGGTIGVESELGRGSTFTISVPMTPVGKSEASHEYEQDTRVVRVLFVCADFEMQWVLRRQLEQLKCSVNVAADAADAMDMLERTGPYVIVLLDWKLQGDDPLRFAHKIGKFKSPGQPIVMVISAYHETELQAATQSPHIAKAVLYPISQSQLYNEIVELVALQPAYKPSAPSDSANRPLQYTALKEAVVLLVEDNEINQIVAQELLREVVARVDVARDGSEAVSLASRSRYDAILMDLQMPVMDGYEATRCIRQLEEGKEVPIIAMTADAMKGVEEQVLAVGMNAYITKPFDPIELYNMLQRFVRKTATPDTTAIRSLSVQPEQGSGRLDREGALKRLGGNGQLYVRILKMFVDVHARDVSNVREAIATGDYDSAVLHAHSLKRLASNIGAIALAATMAEVQAAAQCGTPERLSELLSQADNELEATIRATNEALSEHRSFAEQPIGLS</sequence>
<keyword evidence="4" id="KW-1003">Cell membrane</keyword>
<proteinExistence type="predicted"/>
<dbReference type="SUPFAM" id="SSF55785">
    <property type="entry name" value="PYP-like sensor domain (PAS domain)"/>
    <property type="match status" value="1"/>
</dbReference>
<dbReference type="SUPFAM" id="SSF47226">
    <property type="entry name" value="Histidine-containing phosphotransfer domain, HPT domain"/>
    <property type="match status" value="1"/>
</dbReference>
<evidence type="ECO:0000256" key="3">
    <source>
        <dbReference type="ARBA" id="ARBA00012438"/>
    </source>
</evidence>
<dbReference type="InterPro" id="IPR036097">
    <property type="entry name" value="HisK_dim/P_sf"/>
</dbReference>
<dbReference type="SMART" id="SM00448">
    <property type="entry name" value="REC"/>
    <property type="match status" value="2"/>
</dbReference>
<evidence type="ECO:0000256" key="10">
    <source>
        <dbReference type="ARBA" id="ARBA00022840"/>
    </source>
</evidence>
<keyword evidence="5 15" id="KW-0597">Phosphoprotein</keyword>
<dbReference type="InterPro" id="IPR008207">
    <property type="entry name" value="Sig_transdc_His_kin_Hpt_dom"/>
</dbReference>
<evidence type="ECO:0000256" key="16">
    <source>
        <dbReference type="SAM" id="Phobius"/>
    </source>
</evidence>
<comment type="caution">
    <text evidence="20">The sequence shown here is derived from an EMBL/GenBank/DDBJ whole genome shotgun (WGS) entry which is preliminary data.</text>
</comment>
<comment type="subcellular location">
    <subcellularLocation>
        <location evidence="2">Cell membrane</location>
        <topology evidence="2">Multi-pass membrane protein</topology>
    </subcellularLocation>
</comment>
<dbReference type="CDD" id="cd16922">
    <property type="entry name" value="HATPase_EvgS-ArcB-TorS-like"/>
    <property type="match status" value="1"/>
</dbReference>
<dbReference type="SUPFAM" id="SSF47384">
    <property type="entry name" value="Homodimeric domain of signal transducing histidine kinase"/>
    <property type="match status" value="1"/>
</dbReference>
<evidence type="ECO:0000259" key="19">
    <source>
        <dbReference type="PROSITE" id="PS50894"/>
    </source>
</evidence>
<evidence type="ECO:0000256" key="4">
    <source>
        <dbReference type="ARBA" id="ARBA00022475"/>
    </source>
</evidence>
<keyword evidence="12" id="KW-0902">Two-component regulatory system</keyword>
<dbReference type="PROSITE" id="PS50894">
    <property type="entry name" value="HPT"/>
    <property type="match status" value="1"/>
</dbReference>
<feature type="transmembrane region" description="Helical" evidence="16">
    <location>
        <begin position="36"/>
        <end position="58"/>
    </location>
</feature>
<dbReference type="Gene3D" id="3.30.450.20">
    <property type="entry name" value="PAS domain"/>
    <property type="match status" value="1"/>
</dbReference>
<keyword evidence="11 16" id="KW-1133">Transmembrane helix</keyword>
<dbReference type="Pfam" id="PF01627">
    <property type="entry name" value="Hpt"/>
    <property type="match status" value="1"/>
</dbReference>
<dbReference type="Gene3D" id="1.20.120.160">
    <property type="entry name" value="HPT domain"/>
    <property type="match status" value="1"/>
</dbReference>
<evidence type="ECO:0000256" key="12">
    <source>
        <dbReference type="ARBA" id="ARBA00023012"/>
    </source>
</evidence>
<evidence type="ECO:0000256" key="2">
    <source>
        <dbReference type="ARBA" id="ARBA00004651"/>
    </source>
</evidence>
<keyword evidence="6" id="KW-0808">Transferase</keyword>
<evidence type="ECO:0000256" key="1">
    <source>
        <dbReference type="ARBA" id="ARBA00000085"/>
    </source>
</evidence>
<dbReference type="InterPro" id="IPR001789">
    <property type="entry name" value="Sig_transdc_resp-reg_receiver"/>
</dbReference>
<feature type="transmembrane region" description="Helical" evidence="16">
    <location>
        <begin position="6"/>
        <end position="24"/>
    </location>
</feature>
<evidence type="ECO:0000256" key="13">
    <source>
        <dbReference type="ARBA" id="ARBA00023136"/>
    </source>
</evidence>
<keyword evidence="8" id="KW-0547">Nucleotide-binding</keyword>
<dbReference type="PANTHER" id="PTHR45339">
    <property type="entry name" value="HYBRID SIGNAL TRANSDUCTION HISTIDINE KINASE J"/>
    <property type="match status" value="1"/>
</dbReference>
<protein>
    <recommendedName>
        <fullName evidence="3">histidine kinase</fullName>
        <ecNumber evidence="3">2.7.13.3</ecNumber>
    </recommendedName>
</protein>
<dbReference type="InterPro" id="IPR005467">
    <property type="entry name" value="His_kinase_dom"/>
</dbReference>
<dbReference type="CDD" id="cd17546">
    <property type="entry name" value="REC_hyHK_CKI1_RcsC-like"/>
    <property type="match status" value="1"/>
</dbReference>
<dbReference type="Pfam" id="PF02518">
    <property type="entry name" value="HATPase_c"/>
    <property type="match status" value="1"/>
</dbReference>
<dbReference type="Pfam" id="PF00072">
    <property type="entry name" value="Response_reg"/>
    <property type="match status" value="1"/>
</dbReference>
<feature type="transmembrane region" description="Helical" evidence="16">
    <location>
        <begin position="104"/>
        <end position="123"/>
    </location>
</feature>
<dbReference type="Proteomes" id="UP001596108">
    <property type="component" value="Unassembled WGS sequence"/>
</dbReference>
<dbReference type="InterPro" id="IPR036641">
    <property type="entry name" value="HPT_dom_sf"/>
</dbReference>
<feature type="transmembrane region" description="Helical" evidence="16">
    <location>
        <begin position="70"/>
        <end position="92"/>
    </location>
</feature>
<organism evidence="20 21">
    <name type="scientific">Cohnella yongneupensis</name>
    <dbReference type="NCBI Taxonomy" id="425006"/>
    <lineage>
        <taxon>Bacteria</taxon>
        <taxon>Bacillati</taxon>
        <taxon>Bacillota</taxon>
        <taxon>Bacilli</taxon>
        <taxon>Bacillales</taxon>
        <taxon>Paenibacillaceae</taxon>
        <taxon>Cohnella</taxon>
    </lineage>
</organism>
<evidence type="ECO:0000313" key="20">
    <source>
        <dbReference type="EMBL" id="MFC5529861.1"/>
    </source>
</evidence>
<evidence type="ECO:0000256" key="15">
    <source>
        <dbReference type="PROSITE-ProRule" id="PRU00169"/>
    </source>
</evidence>
<name>A0ABW0QXY3_9BACL</name>
<gene>
    <name evidence="20" type="ORF">ACFPQ4_10440</name>
</gene>
<dbReference type="PROSITE" id="PS50109">
    <property type="entry name" value="HIS_KIN"/>
    <property type="match status" value="1"/>
</dbReference>
<dbReference type="CDD" id="cd00082">
    <property type="entry name" value="HisKA"/>
    <property type="match status" value="1"/>
</dbReference>
<keyword evidence="7 16" id="KW-0812">Transmembrane</keyword>
<dbReference type="PROSITE" id="PS50110">
    <property type="entry name" value="RESPONSE_REGULATORY"/>
    <property type="match status" value="2"/>
</dbReference>
<feature type="domain" description="Response regulatory" evidence="18">
    <location>
        <begin position="707"/>
        <end position="823"/>
    </location>
</feature>
<evidence type="ECO:0000256" key="9">
    <source>
        <dbReference type="ARBA" id="ARBA00022777"/>
    </source>
</evidence>
<dbReference type="Gene3D" id="1.10.287.130">
    <property type="match status" value="1"/>
</dbReference>
<dbReference type="PRINTS" id="PR00344">
    <property type="entry name" value="BCTRLSENSOR"/>
</dbReference>
<dbReference type="SMART" id="SM00387">
    <property type="entry name" value="HATPase_c"/>
    <property type="match status" value="1"/>
</dbReference>
<evidence type="ECO:0000256" key="5">
    <source>
        <dbReference type="ARBA" id="ARBA00022553"/>
    </source>
</evidence>
<feature type="domain" description="Response regulatory" evidence="18">
    <location>
        <begin position="562"/>
        <end position="679"/>
    </location>
</feature>
<dbReference type="Gene3D" id="3.40.50.2300">
    <property type="match status" value="2"/>
</dbReference>
<evidence type="ECO:0000259" key="18">
    <source>
        <dbReference type="PROSITE" id="PS50110"/>
    </source>
</evidence>
<dbReference type="InterPro" id="IPR003594">
    <property type="entry name" value="HATPase_dom"/>
</dbReference>
<dbReference type="InterPro" id="IPR011620">
    <property type="entry name" value="Sig_transdc_His_kinase_LytS_TM"/>
</dbReference>
<evidence type="ECO:0000256" key="14">
    <source>
        <dbReference type="PROSITE-ProRule" id="PRU00110"/>
    </source>
</evidence>
<dbReference type="Pfam" id="PF00512">
    <property type="entry name" value="HisKA"/>
    <property type="match status" value="1"/>
</dbReference>
<dbReference type="InterPro" id="IPR036890">
    <property type="entry name" value="HATPase_C_sf"/>
</dbReference>
<dbReference type="SUPFAM" id="SSF55874">
    <property type="entry name" value="ATPase domain of HSP90 chaperone/DNA topoisomerase II/histidine kinase"/>
    <property type="match status" value="1"/>
</dbReference>
<feature type="modified residue" description="4-aspartylphosphate" evidence="15">
    <location>
        <position position="612"/>
    </location>
</feature>
<feature type="modified residue" description="Phosphohistidine" evidence="14">
    <location>
        <position position="899"/>
    </location>
</feature>
<feature type="domain" description="Histidine kinase" evidence="17">
    <location>
        <begin position="323"/>
        <end position="544"/>
    </location>
</feature>
<keyword evidence="21" id="KW-1185">Reference proteome</keyword>
<evidence type="ECO:0000256" key="6">
    <source>
        <dbReference type="ARBA" id="ARBA00022679"/>
    </source>
</evidence>
<dbReference type="Pfam" id="PF07694">
    <property type="entry name" value="5TM-5TMR_LYT"/>
    <property type="match status" value="1"/>
</dbReference>
<evidence type="ECO:0000256" key="8">
    <source>
        <dbReference type="ARBA" id="ARBA00022741"/>
    </source>
</evidence>
<dbReference type="InterPro" id="IPR004358">
    <property type="entry name" value="Sig_transdc_His_kin-like_C"/>
</dbReference>
<dbReference type="RefSeq" id="WP_378111783.1">
    <property type="nucleotide sequence ID" value="NZ_JBHSNC010000031.1"/>
</dbReference>
<feature type="domain" description="HPt" evidence="19">
    <location>
        <begin position="860"/>
        <end position="961"/>
    </location>
</feature>
<evidence type="ECO:0000256" key="11">
    <source>
        <dbReference type="ARBA" id="ARBA00022989"/>
    </source>
</evidence>
<evidence type="ECO:0000313" key="21">
    <source>
        <dbReference type="Proteomes" id="UP001596108"/>
    </source>
</evidence>
<keyword evidence="10" id="KW-0067">ATP-binding</keyword>
<evidence type="ECO:0000256" key="7">
    <source>
        <dbReference type="ARBA" id="ARBA00022692"/>
    </source>
</evidence>
<evidence type="ECO:0000259" key="17">
    <source>
        <dbReference type="PROSITE" id="PS50109"/>
    </source>
</evidence>
<dbReference type="InterPro" id="IPR003661">
    <property type="entry name" value="HisK_dim/P_dom"/>
</dbReference>
<dbReference type="Gene3D" id="3.30.565.10">
    <property type="entry name" value="Histidine kinase-like ATPase, C-terminal domain"/>
    <property type="match status" value="1"/>
</dbReference>
<reference evidence="21" key="1">
    <citation type="journal article" date="2019" name="Int. J. Syst. Evol. Microbiol.">
        <title>The Global Catalogue of Microorganisms (GCM) 10K type strain sequencing project: providing services to taxonomists for standard genome sequencing and annotation.</title>
        <authorList>
            <consortium name="The Broad Institute Genomics Platform"/>
            <consortium name="The Broad Institute Genome Sequencing Center for Infectious Disease"/>
            <person name="Wu L."/>
            <person name="Ma J."/>
        </authorList>
    </citation>
    <scope>NUCLEOTIDE SEQUENCE [LARGE SCALE GENOMIC DNA]</scope>
    <source>
        <strain evidence="21">CGMCC 1.18578</strain>
    </source>
</reference>
<keyword evidence="9" id="KW-0418">Kinase</keyword>
<dbReference type="EC" id="2.7.13.3" evidence="3"/>
<feature type="transmembrane region" description="Helical" evidence="16">
    <location>
        <begin position="129"/>
        <end position="148"/>
    </location>
</feature>
<comment type="catalytic activity">
    <reaction evidence="1">
        <text>ATP + protein L-histidine = ADP + protein N-phospho-L-histidine.</text>
        <dbReference type="EC" id="2.7.13.3"/>
    </reaction>
</comment>
<feature type="modified residue" description="4-aspartylphosphate" evidence="15">
    <location>
        <position position="756"/>
    </location>
</feature>
<dbReference type="SUPFAM" id="SSF52172">
    <property type="entry name" value="CheY-like"/>
    <property type="match status" value="2"/>
</dbReference>